<sequence length="120" mass="13600">MQGGESEMVTLPPSAGESPVVERVFATYLGLRKRPRIWYQYGGSRLDKTADLVPARDMTRLRIQYQRPQMGRMLGTWYVLTCAPRYFLRWQRTFGTGTAYGCTGTSGVTQIDGRAPARRC</sequence>
<dbReference type="AlphaFoldDB" id="A0A4Q9MZD4"/>
<protein>
    <submittedName>
        <fullName evidence="1">Uncharacterized protein</fullName>
    </submittedName>
</protein>
<dbReference type="Proteomes" id="UP000292957">
    <property type="component" value="Unassembled WGS sequence"/>
</dbReference>
<organism evidence="1">
    <name type="scientific">Dichomitus squalens</name>
    <dbReference type="NCBI Taxonomy" id="114155"/>
    <lineage>
        <taxon>Eukaryota</taxon>
        <taxon>Fungi</taxon>
        <taxon>Dikarya</taxon>
        <taxon>Basidiomycota</taxon>
        <taxon>Agaricomycotina</taxon>
        <taxon>Agaricomycetes</taxon>
        <taxon>Polyporales</taxon>
        <taxon>Polyporaceae</taxon>
        <taxon>Dichomitus</taxon>
    </lineage>
</organism>
<reference evidence="1" key="1">
    <citation type="submission" date="2019-01" db="EMBL/GenBank/DDBJ databases">
        <title>Draft genome sequences of three monokaryotic isolates of the white-rot basidiomycete fungus Dichomitus squalens.</title>
        <authorList>
            <consortium name="DOE Joint Genome Institute"/>
            <person name="Lopez S.C."/>
            <person name="Andreopoulos B."/>
            <person name="Pangilinan J."/>
            <person name="Lipzen A."/>
            <person name="Riley R."/>
            <person name="Ahrendt S."/>
            <person name="Ng V."/>
            <person name="Barry K."/>
            <person name="Daum C."/>
            <person name="Grigoriev I.V."/>
            <person name="Hilden K.S."/>
            <person name="Makela M.R."/>
            <person name="de Vries R.P."/>
        </authorList>
    </citation>
    <scope>NUCLEOTIDE SEQUENCE [LARGE SCALE GENOMIC DNA]</scope>
    <source>
        <strain evidence="1">OM18370.1</strain>
    </source>
</reference>
<name>A0A4Q9MZD4_9APHY</name>
<accession>A0A4Q9MZD4</accession>
<proteinExistence type="predicted"/>
<evidence type="ECO:0000313" key="1">
    <source>
        <dbReference type="EMBL" id="TBU31951.1"/>
    </source>
</evidence>
<dbReference type="EMBL" id="ML143397">
    <property type="protein sequence ID" value="TBU31951.1"/>
    <property type="molecule type" value="Genomic_DNA"/>
</dbReference>
<gene>
    <name evidence="1" type="ORF">BD311DRAFT_81835</name>
</gene>